<evidence type="ECO:0000256" key="1">
    <source>
        <dbReference type="SAM" id="SignalP"/>
    </source>
</evidence>
<evidence type="ECO:0000313" key="2">
    <source>
        <dbReference type="EMBL" id="ATF06368.1"/>
    </source>
</evidence>
<dbReference type="EMBL" id="CP010784">
    <property type="protein sequence ID" value="ATF06368.1"/>
    <property type="molecule type" value="Genomic_DNA"/>
</dbReference>
<name>A0AAC9ZA46_9RHOB</name>
<reference evidence="2 3" key="1">
    <citation type="journal article" date="2017" name="Front. Microbiol.">
        <title>Phaeobacter piscinae sp. nov., a species of the Roseobacter group and potential aquaculture probiont.</title>
        <authorList>
            <person name="Sonnenschein E.C."/>
            <person name="Phippen C.B.W."/>
            <person name="Nielsen K.F."/>
            <person name="Mateiu R.V."/>
            <person name="Melchiorsen J."/>
            <person name="Gram L."/>
            <person name="Overmann J."/>
            <person name="Freese H.M."/>
        </authorList>
    </citation>
    <scope>NUCLEOTIDE SEQUENCE [LARGE SCALE GENOMIC DNA]</scope>
    <source>
        <strain evidence="2 3">P63</strain>
    </source>
</reference>
<dbReference type="RefSeq" id="WP_024097712.1">
    <property type="nucleotide sequence ID" value="NZ_CP010588.1"/>
</dbReference>
<feature type="signal peptide" evidence="1">
    <location>
        <begin position="1"/>
        <end position="27"/>
    </location>
</feature>
<proteinExistence type="predicted"/>
<dbReference type="GeneID" id="31846688"/>
<evidence type="ECO:0000313" key="3">
    <source>
        <dbReference type="Proteomes" id="UP000217545"/>
    </source>
</evidence>
<feature type="chain" id="PRO_5042114938" evidence="1">
    <location>
        <begin position="28"/>
        <end position="200"/>
    </location>
</feature>
<organism evidence="2 3">
    <name type="scientific">Phaeobacter gallaeciensis</name>
    <dbReference type="NCBI Taxonomy" id="60890"/>
    <lineage>
        <taxon>Bacteria</taxon>
        <taxon>Pseudomonadati</taxon>
        <taxon>Pseudomonadota</taxon>
        <taxon>Alphaproteobacteria</taxon>
        <taxon>Rhodobacterales</taxon>
        <taxon>Roseobacteraceae</taxon>
        <taxon>Phaeobacter</taxon>
    </lineage>
</organism>
<gene>
    <name evidence="2" type="ORF">PhaeoP63_02303</name>
</gene>
<sequence>MQRFNTIKNLIVAPALVIALTAGSVMAGPGQHSGGTAHHGVKIGRPEMPRTTARQAAHIGTTVAGEMASHTTNTSSLGTTQNGSNIVLEANAKSLGLSRTDNDAYLDGVPYLLSARTSYANGFTDTSTLTGESDGTIKRGAEQKVQETPAIPYLNVVAFSVGAVLKFKQWQDNPTDMPIGTHIGVVTAAHVAQLWKSQSD</sequence>
<keyword evidence="1" id="KW-0732">Signal</keyword>
<dbReference type="Proteomes" id="UP000217545">
    <property type="component" value="Chromosome"/>
</dbReference>
<protein>
    <submittedName>
        <fullName evidence="2">Uncharacterized protein</fullName>
    </submittedName>
</protein>
<dbReference type="AlphaFoldDB" id="A0AAC9ZA46"/>
<accession>A0AAC9ZA46</accession>